<feature type="compositionally biased region" description="Acidic residues" evidence="1">
    <location>
        <begin position="112"/>
        <end position="131"/>
    </location>
</feature>
<keyword evidence="3" id="KW-1185">Reference proteome</keyword>
<dbReference type="STRING" id="2880.D7G1P8"/>
<accession>D7G1P8</accession>
<evidence type="ECO:0008006" key="4">
    <source>
        <dbReference type="Google" id="ProtNLM"/>
    </source>
</evidence>
<reference evidence="2 3" key="1">
    <citation type="journal article" date="2010" name="Nature">
        <title>The Ectocarpus genome and the independent evolution of multicellularity in brown algae.</title>
        <authorList>
            <person name="Cock J.M."/>
            <person name="Sterck L."/>
            <person name="Rouze P."/>
            <person name="Scornet D."/>
            <person name="Allen A.E."/>
            <person name="Amoutzias G."/>
            <person name="Anthouard V."/>
            <person name="Artiguenave F."/>
            <person name="Aury J.M."/>
            <person name="Badger J.H."/>
            <person name="Beszteri B."/>
            <person name="Billiau K."/>
            <person name="Bonnet E."/>
            <person name="Bothwell J.H."/>
            <person name="Bowler C."/>
            <person name="Boyen C."/>
            <person name="Brownlee C."/>
            <person name="Carrano C.J."/>
            <person name="Charrier B."/>
            <person name="Cho G.Y."/>
            <person name="Coelho S.M."/>
            <person name="Collen J."/>
            <person name="Corre E."/>
            <person name="Da Silva C."/>
            <person name="Delage L."/>
            <person name="Delaroque N."/>
            <person name="Dittami S.M."/>
            <person name="Doulbeau S."/>
            <person name="Elias M."/>
            <person name="Farnham G."/>
            <person name="Gachon C.M."/>
            <person name="Gschloessl B."/>
            <person name="Heesch S."/>
            <person name="Jabbari K."/>
            <person name="Jubin C."/>
            <person name="Kawai H."/>
            <person name="Kimura K."/>
            <person name="Kloareg B."/>
            <person name="Kupper F.C."/>
            <person name="Lang D."/>
            <person name="Le Bail A."/>
            <person name="Leblanc C."/>
            <person name="Lerouge P."/>
            <person name="Lohr M."/>
            <person name="Lopez P.J."/>
            <person name="Martens C."/>
            <person name="Maumus F."/>
            <person name="Michel G."/>
            <person name="Miranda-Saavedra D."/>
            <person name="Morales J."/>
            <person name="Moreau H."/>
            <person name="Motomura T."/>
            <person name="Nagasato C."/>
            <person name="Napoli C.A."/>
            <person name="Nelson D.R."/>
            <person name="Nyvall-Collen P."/>
            <person name="Peters A.F."/>
            <person name="Pommier C."/>
            <person name="Potin P."/>
            <person name="Poulain J."/>
            <person name="Quesneville H."/>
            <person name="Read B."/>
            <person name="Rensing S.A."/>
            <person name="Ritter A."/>
            <person name="Rousvoal S."/>
            <person name="Samanta M."/>
            <person name="Samson G."/>
            <person name="Schroeder D.C."/>
            <person name="Segurens B."/>
            <person name="Strittmatter M."/>
            <person name="Tonon T."/>
            <person name="Tregear J.W."/>
            <person name="Valentin K."/>
            <person name="von Dassow P."/>
            <person name="Yamagishi T."/>
            <person name="Van de Peer Y."/>
            <person name="Wincker P."/>
        </authorList>
    </citation>
    <scope>NUCLEOTIDE SEQUENCE [LARGE SCALE GENOMIC DNA]</scope>
    <source>
        <strain evidence="3">Ec32 / CCAP1310/4</strain>
    </source>
</reference>
<dbReference type="Proteomes" id="UP000002630">
    <property type="component" value="Unassembled WGS sequence"/>
</dbReference>
<dbReference type="eggNOG" id="KOG2536">
    <property type="taxonomic scope" value="Eukaryota"/>
</dbReference>
<protein>
    <recommendedName>
        <fullName evidence="4">Mitochondrial glycoprotein</fullName>
    </recommendedName>
</protein>
<dbReference type="EMBL" id="FN649760">
    <property type="protein sequence ID" value="CBJ33293.1"/>
    <property type="molecule type" value="Genomic_DNA"/>
</dbReference>
<evidence type="ECO:0000313" key="2">
    <source>
        <dbReference type="EMBL" id="CBJ33293.1"/>
    </source>
</evidence>
<evidence type="ECO:0000256" key="1">
    <source>
        <dbReference type="SAM" id="MobiDB-lite"/>
    </source>
</evidence>
<proteinExistence type="predicted"/>
<evidence type="ECO:0000313" key="3">
    <source>
        <dbReference type="Proteomes" id="UP000002630"/>
    </source>
</evidence>
<organism evidence="2 3">
    <name type="scientific">Ectocarpus siliculosus</name>
    <name type="common">Brown alga</name>
    <name type="synonym">Conferva siliculosa</name>
    <dbReference type="NCBI Taxonomy" id="2880"/>
    <lineage>
        <taxon>Eukaryota</taxon>
        <taxon>Sar</taxon>
        <taxon>Stramenopiles</taxon>
        <taxon>Ochrophyta</taxon>
        <taxon>PX clade</taxon>
        <taxon>Phaeophyceae</taxon>
        <taxon>Ectocarpales</taxon>
        <taxon>Ectocarpaceae</taxon>
        <taxon>Ectocarpus</taxon>
    </lineage>
</organism>
<sequence>MLANLARAAARPSAGLVRRAAAATTKCSSPSVPAAAVSSAPKNLRCASSLSEVLKAEIEEERLVAFDEDVASMVKELGKKGITVKDEPGLSLVRLFGPGVGDEKVSVEFDCDVEGDGDDGWEDDLEDDSDLSLESGEQQQGKGGEGQEDEGGEDDMIGPGYRFTATITKGAKKMVLSGSATDTIAVHGIRINPANVEWDFSLYRGPDFNELDPDLQDALYDYLKERNIDDDLAAFICMYADQKEQNEYTNWLGEVAKFVK</sequence>
<feature type="region of interest" description="Disordered" evidence="1">
    <location>
        <begin position="112"/>
        <end position="159"/>
    </location>
</feature>
<dbReference type="InterPro" id="IPR003428">
    <property type="entry name" value="MAM33"/>
</dbReference>
<dbReference type="GO" id="GO:0005759">
    <property type="term" value="C:mitochondrial matrix"/>
    <property type="evidence" value="ECO:0007669"/>
    <property type="project" value="InterPro"/>
</dbReference>
<dbReference type="InParanoid" id="D7G1P8"/>
<name>D7G1P8_ECTSI</name>
<dbReference type="Pfam" id="PF02330">
    <property type="entry name" value="MAM33"/>
    <property type="match status" value="1"/>
</dbReference>
<dbReference type="InterPro" id="IPR036561">
    <property type="entry name" value="MAM33_sf"/>
</dbReference>
<dbReference type="AlphaFoldDB" id="D7G1P8"/>
<feature type="compositionally biased region" description="Acidic residues" evidence="1">
    <location>
        <begin position="146"/>
        <end position="156"/>
    </location>
</feature>
<gene>
    <name evidence="2" type="ORF">Esi_0455_0007</name>
</gene>
<dbReference type="Gene3D" id="3.10.280.10">
    <property type="entry name" value="Mitochondrial glycoprotein"/>
    <property type="match status" value="1"/>
</dbReference>
<dbReference type="PANTHER" id="PTHR10826">
    <property type="entry name" value="COMPLEMENT COMPONENT 1"/>
    <property type="match status" value="1"/>
</dbReference>
<dbReference type="PANTHER" id="PTHR10826:SF1">
    <property type="entry name" value="COMPLEMENT COMPONENT 1 Q SUBCOMPONENT-BINDING PROTEIN, MITOCHONDRIAL"/>
    <property type="match status" value="1"/>
</dbReference>
<dbReference type="SUPFAM" id="SSF54529">
    <property type="entry name" value="Mitochondrial glycoprotein MAM33-like"/>
    <property type="match status" value="1"/>
</dbReference>
<dbReference type="OrthoDB" id="278212at2759"/>